<comment type="caution">
    <text evidence="3">The sequence shown here is derived from an EMBL/GenBank/DDBJ whole genome shotgun (WGS) entry which is preliminary data.</text>
</comment>
<evidence type="ECO:0000256" key="1">
    <source>
        <dbReference type="SAM" id="MobiDB-lite"/>
    </source>
</evidence>
<feature type="transmembrane region" description="Helical" evidence="2">
    <location>
        <begin position="284"/>
        <end position="304"/>
    </location>
</feature>
<feature type="compositionally biased region" description="Basic and acidic residues" evidence="1">
    <location>
        <begin position="51"/>
        <end position="77"/>
    </location>
</feature>
<dbReference type="AlphaFoldDB" id="A0A7X9SWK2"/>
<reference evidence="3 4" key="1">
    <citation type="submission" date="2020-04" db="EMBL/GenBank/DDBJ databases">
        <authorList>
            <person name="Hitch T.C.A."/>
            <person name="Wylensek D."/>
            <person name="Clavel T."/>
        </authorList>
    </citation>
    <scope>NUCLEOTIDE SEQUENCE [LARGE SCALE GENOMIC DNA]</scope>
    <source>
        <strain evidence="3 4">BL-383-APC-2I</strain>
    </source>
</reference>
<organism evidence="3 4">
    <name type="scientific">Corynebacterium xerosis</name>
    <dbReference type="NCBI Taxonomy" id="1725"/>
    <lineage>
        <taxon>Bacteria</taxon>
        <taxon>Bacillati</taxon>
        <taxon>Actinomycetota</taxon>
        <taxon>Actinomycetes</taxon>
        <taxon>Mycobacteriales</taxon>
        <taxon>Corynebacteriaceae</taxon>
        <taxon>Corynebacterium</taxon>
    </lineage>
</organism>
<name>A0A7X9SWK2_9CORY</name>
<keyword evidence="2" id="KW-1133">Transmembrane helix</keyword>
<feature type="compositionally biased region" description="Low complexity" evidence="1">
    <location>
        <begin position="79"/>
        <end position="104"/>
    </location>
</feature>
<dbReference type="RefSeq" id="WP_168937822.1">
    <property type="nucleotide sequence ID" value="NZ_JABAGA010000003.1"/>
</dbReference>
<dbReference type="EMBL" id="JABAGA010000003">
    <property type="protein sequence ID" value="NMF09405.1"/>
    <property type="molecule type" value="Genomic_DNA"/>
</dbReference>
<keyword evidence="2" id="KW-0472">Membrane</keyword>
<evidence type="ECO:0000313" key="4">
    <source>
        <dbReference type="Proteomes" id="UP000589552"/>
    </source>
</evidence>
<sequence length="305" mass="32489">MSDNNDRPAVDPEGLSDEPTVTPAEDVEAPKVPEADPVDGPKLAGPADGEEAPRVGESAGREEAPRVGESAGREEAPRVGGSAASAASTDAVASTDSTAAAPTPQLREIDESHAATLDDGTVVHWESWRLGDEVKNGDEVRIPVIAEGAEVAEYVRVGPEEAIATAQGAWDLDVVGEGRLVATLPDGRVFTAGGKDRSKLSRAKKVDVDLGGDRTIFVVCEGAQNYVIEDERGGKLGQFTGANRGVRTAEIQYDTDAGRALPDEEKIFLSWVARRVLEYRMISSTWILTICLLLLIAYLVWVWVS</sequence>
<feature type="region of interest" description="Disordered" evidence="1">
    <location>
        <begin position="1"/>
        <end position="114"/>
    </location>
</feature>
<protein>
    <submittedName>
        <fullName evidence="3">Uncharacterized protein</fullName>
    </submittedName>
</protein>
<keyword evidence="2" id="KW-0812">Transmembrane</keyword>
<dbReference type="Proteomes" id="UP000589552">
    <property type="component" value="Unassembled WGS sequence"/>
</dbReference>
<evidence type="ECO:0000256" key="2">
    <source>
        <dbReference type="SAM" id="Phobius"/>
    </source>
</evidence>
<proteinExistence type="predicted"/>
<evidence type="ECO:0000313" key="3">
    <source>
        <dbReference type="EMBL" id="NMF09405.1"/>
    </source>
</evidence>
<feature type="compositionally biased region" description="Basic and acidic residues" evidence="1">
    <location>
        <begin position="1"/>
        <end position="10"/>
    </location>
</feature>
<gene>
    <name evidence="3" type="ORF">HF852_07320</name>
</gene>
<accession>A0A7X9SWK2</accession>